<gene>
    <name evidence="3" type="ORF">WA026_015892</name>
</gene>
<dbReference type="GO" id="GO:0005576">
    <property type="term" value="C:extracellular region"/>
    <property type="evidence" value="ECO:0007669"/>
    <property type="project" value="InterPro"/>
</dbReference>
<keyword evidence="4" id="KW-1185">Reference proteome</keyword>
<sequence length="126" mass="14031">MASTYLLLLVCCAAFSSVLGYPLEDSEASVQQFYDEDFIDQEPIVYVHRFVRSVQPGAPNFPIPGQNNGGWQLDPSLSRDQNGNTQGSINVQHSGPNHQVNAEWGKVIRGPNRAKPTWSVHGTYKW</sequence>
<dbReference type="EMBL" id="JARQZJ010000099">
    <property type="protein sequence ID" value="KAK9886376.1"/>
    <property type="molecule type" value="Genomic_DNA"/>
</dbReference>
<accession>A0AAW1US59</accession>
<comment type="caution">
    <text evidence="3">The sequence shown here is derived from an EMBL/GenBank/DDBJ whole genome shotgun (WGS) entry which is preliminary data.</text>
</comment>
<protein>
    <submittedName>
        <fullName evidence="3">Uncharacterized protein</fullName>
    </submittedName>
</protein>
<keyword evidence="2" id="KW-0732">Signal</keyword>
<dbReference type="Proteomes" id="UP001431783">
    <property type="component" value="Unassembled WGS sequence"/>
</dbReference>
<feature type="signal peptide" evidence="2">
    <location>
        <begin position="1"/>
        <end position="20"/>
    </location>
</feature>
<evidence type="ECO:0000256" key="1">
    <source>
        <dbReference type="SAM" id="MobiDB-lite"/>
    </source>
</evidence>
<dbReference type="Pfam" id="PF06286">
    <property type="entry name" value="Coleoptericin"/>
    <property type="match status" value="1"/>
</dbReference>
<feature type="chain" id="PRO_5043811056" evidence="2">
    <location>
        <begin position="21"/>
        <end position="126"/>
    </location>
</feature>
<name>A0AAW1US59_9CUCU</name>
<reference evidence="3 4" key="1">
    <citation type="submission" date="2023-03" db="EMBL/GenBank/DDBJ databases">
        <title>Genome insight into feeding habits of ladybird beetles.</title>
        <authorList>
            <person name="Li H.-S."/>
            <person name="Huang Y.-H."/>
            <person name="Pang H."/>
        </authorList>
    </citation>
    <scope>NUCLEOTIDE SEQUENCE [LARGE SCALE GENOMIC DNA]</scope>
    <source>
        <strain evidence="3">SYSU_2023b</strain>
        <tissue evidence="3">Whole body</tissue>
    </source>
</reference>
<evidence type="ECO:0000256" key="2">
    <source>
        <dbReference type="SAM" id="SignalP"/>
    </source>
</evidence>
<organism evidence="3 4">
    <name type="scientific">Henosepilachna vigintioctopunctata</name>
    <dbReference type="NCBI Taxonomy" id="420089"/>
    <lineage>
        <taxon>Eukaryota</taxon>
        <taxon>Metazoa</taxon>
        <taxon>Ecdysozoa</taxon>
        <taxon>Arthropoda</taxon>
        <taxon>Hexapoda</taxon>
        <taxon>Insecta</taxon>
        <taxon>Pterygota</taxon>
        <taxon>Neoptera</taxon>
        <taxon>Endopterygota</taxon>
        <taxon>Coleoptera</taxon>
        <taxon>Polyphaga</taxon>
        <taxon>Cucujiformia</taxon>
        <taxon>Coccinelloidea</taxon>
        <taxon>Coccinellidae</taxon>
        <taxon>Epilachninae</taxon>
        <taxon>Epilachnini</taxon>
        <taxon>Henosepilachna</taxon>
    </lineage>
</organism>
<evidence type="ECO:0000313" key="3">
    <source>
        <dbReference type="EMBL" id="KAK9886376.1"/>
    </source>
</evidence>
<feature type="region of interest" description="Disordered" evidence="1">
    <location>
        <begin position="58"/>
        <end position="97"/>
    </location>
</feature>
<evidence type="ECO:0000313" key="4">
    <source>
        <dbReference type="Proteomes" id="UP001431783"/>
    </source>
</evidence>
<dbReference type="GO" id="GO:0042742">
    <property type="term" value="P:defense response to bacterium"/>
    <property type="evidence" value="ECO:0007669"/>
    <property type="project" value="InterPro"/>
</dbReference>
<dbReference type="AlphaFoldDB" id="A0AAW1US59"/>
<dbReference type="InterPro" id="IPR009382">
    <property type="entry name" value="Coleoptericin"/>
</dbReference>
<proteinExistence type="predicted"/>
<feature type="compositionally biased region" description="Polar residues" evidence="1">
    <location>
        <begin position="78"/>
        <end position="97"/>
    </location>
</feature>